<dbReference type="Proteomes" id="UP000306509">
    <property type="component" value="Unassembled WGS sequence"/>
</dbReference>
<dbReference type="EMBL" id="QGQD01000068">
    <property type="protein sequence ID" value="TLC99605.1"/>
    <property type="molecule type" value="Genomic_DNA"/>
</dbReference>
<dbReference type="SUPFAM" id="SSF161098">
    <property type="entry name" value="MetI-like"/>
    <property type="match status" value="1"/>
</dbReference>
<proteinExistence type="inferred from homology"/>
<evidence type="ECO:0000313" key="10">
    <source>
        <dbReference type="Proteomes" id="UP000306509"/>
    </source>
</evidence>
<dbReference type="PANTHER" id="PTHR30193:SF37">
    <property type="entry name" value="INNER MEMBRANE ABC TRANSPORTER PERMEASE PROTEIN YCJO"/>
    <property type="match status" value="1"/>
</dbReference>
<evidence type="ECO:0000256" key="5">
    <source>
        <dbReference type="ARBA" id="ARBA00022989"/>
    </source>
</evidence>
<dbReference type="RefSeq" id="WP_047833909.1">
    <property type="nucleotide sequence ID" value="NZ_QGQD01000068.1"/>
</dbReference>
<feature type="transmembrane region" description="Helical" evidence="7">
    <location>
        <begin position="207"/>
        <end position="227"/>
    </location>
</feature>
<keyword evidence="5 7" id="KW-1133">Transmembrane helix</keyword>
<feature type="transmembrane region" description="Helical" evidence="7">
    <location>
        <begin position="110"/>
        <end position="130"/>
    </location>
</feature>
<keyword evidence="4 7" id="KW-0812">Transmembrane</keyword>
<dbReference type="Gene3D" id="1.10.3720.10">
    <property type="entry name" value="MetI-like"/>
    <property type="match status" value="1"/>
</dbReference>
<sequence>MKRKKKAAMDIYSFKLALPAIAIYTLMFAVPVILGVFTAFTNWSIRDLYNFTFNGIDNFLKIFNDKYFFLAIKNTFLFAVVTTVVKVIFAVLLAVALVKPLKTRSVLRSVFYIPSILSGVVVGLIFTSFFKADGMFDQILRFFGYGGDIVWLGNEATAMWCVIWTDIWKGTGFAMMIFIAGLQGIPADYYEAAAIDGATGFKQFFRVTLPLLIPSFTVVITSSLIAGLKVFDNVYVLTNGGPGFATQVLATYVYKNYSAGFLGKSSAMSLILTVIVCVCTIGLNKFLRSKEIEA</sequence>
<feature type="transmembrane region" description="Helical" evidence="7">
    <location>
        <begin position="266"/>
        <end position="287"/>
    </location>
</feature>
<feature type="transmembrane region" description="Helical" evidence="7">
    <location>
        <begin position="21"/>
        <end position="45"/>
    </location>
</feature>
<evidence type="ECO:0000256" key="6">
    <source>
        <dbReference type="ARBA" id="ARBA00023136"/>
    </source>
</evidence>
<comment type="caution">
    <text evidence="9">The sequence shown here is derived from an EMBL/GenBank/DDBJ whole genome shotgun (WGS) entry which is preliminary data.</text>
</comment>
<feature type="transmembrane region" description="Helical" evidence="7">
    <location>
        <begin position="170"/>
        <end position="187"/>
    </location>
</feature>
<evidence type="ECO:0000256" key="1">
    <source>
        <dbReference type="ARBA" id="ARBA00004651"/>
    </source>
</evidence>
<dbReference type="Pfam" id="PF00528">
    <property type="entry name" value="BPD_transp_1"/>
    <property type="match status" value="1"/>
</dbReference>
<keyword evidence="6 7" id="KW-0472">Membrane</keyword>
<evidence type="ECO:0000259" key="8">
    <source>
        <dbReference type="PROSITE" id="PS50928"/>
    </source>
</evidence>
<evidence type="ECO:0000313" key="9">
    <source>
        <dbReference type="EMBL" id="TLC99605.1"/>
    </source>
</evidence>
<dbReference type="PANTHER" id="PTHR30193">
    <property type="entry name" value="ABC TRANSPORTER PERMEASE PROTEIN"/>
    <property type="match status" value="1"/>
</dbReference>
<feature type="transmembrane region" description="Helical" evidence="7">
    <location>
        <begin position="142"/>
        <end position="163"/>
    </location>
</feature>
<dbReference type="AlphaFoldDB" id="A0A4U8QCD8"/>
<dbReference type="GO" id="GO:0005886">
    <property type="term" value="C:plasma membrane"/>
    <property type="evidence" value="ECO:0007669"/>
    <property type="project" value="UniProtKB-SubCell"/>
</dbReference>
<evidence type="ECO:0000256" key="3">
    <source>
        <dbReference type="ARBA" id="ARBA00022475"/>
    </source>
</evidence>
<evidence type="ECO:0000256" key="7">
    <source>
        <dbReference type="RuleBase" id="RU363032"/>
    </source>
</evidence>
<keyword evidence="2 7" id="KW-0813">Transport</keyword>
<dbReference type="GO" id="GO:0055085">
    <property type="term" value="P:transmembrane transport"/>
    <property type="evidence" value="ECO:0007669"/>
    <property type="project" value="InterPro"/>
</dbReference>
<dbReference type="PROSITE" id="PS50928">
    <property type="entry name" value="ABC_TM1"/>
    <property type="match status" value="1"/>
</dbReference>
<feature type="transmembrane region" description="Helical" evidence="7">
    <location>
        <begin position="76"/>
        <end position="98"/>
    </location>
</feature>
<feature type="domain" description="ABC transmembrane type-1" evidence="8">
    <location>
        <begin position="72"/>
        <end position="283"/>
    </location>
</feature>
<name>A0A4U8QCD8_9FIRM</name>
<protein>
    <submittedName>
        <fullName evidence="9">Lactose transport system permease protein LacF</fullName>
    </submittedName>
</protein>
<evidence type="ECO:0000256" key="2">
    <source>
        <dbReference type="ARBA" id="ARBA00022448"/>
    </source>
</evidence>
<organism evidence="9 10">
    <name type="scientific">Robinsoniella peoriensis</name>
    <dbReference type="NCBI Taxonomy" id="180332"/>
    <lineage>
        <taxon>Bacteria</taxon>
        <taxon>Bacillati</taxon>
        <taxon>Bacillota</taxon>
        <taxon>Clostridia</taxon>
        <taxon>Lachnospirales</taxon>
        <taxon>Lachnospiraceae</taxon>
        <taxon>Robinsoniella</taxon>
    </lineage>
</organism>
<dbReference type="InterPro" id="IPR035906">
    <property type="entry name" value="MetI-like_sf"/>
</dbReference>
<keyword evidence="10" id="KW-1185">Reference proteome</keyword>
<evidence type="ECO:0000256" key="4">
    <source>
        <dbReference type="ARBA" id="ARBA00022692"/>
    </source>
</evidence>
<accession>A0A4U8QCD8</accession>
<reference evidence="9 10" key="1">
    <citation type="journal article" date="2019" name="Anaerobe">
        <title>Detection of Robinsoniella peoriensis in multiple bone samples of a trauma patient.</title>
        <authorList>
            <person name="Schrottner P."/>
            <person name="Hartwich K."/>
            <person name="Bunk B."/>
            <person name="Schober I."/>
            <person name="Helbig S."/>
            <person name="Rudolph W.W."/>
            <person name="Gunzer F."/>
        </authorList>
    </citation>
    <scope>NUCLEOTIDE SEQUENCE [LARGE SCALE GENOMIC DNA]</scope>
    <source>
        <strain evidence="9 10">DSM 106044</strain>
    </source>
</reference>
<dbReference type="CDD" id="cd06261">
    <property type="entry name" value="TM_PBP2"/>
    <property type="match status" value="1"/>
</dbReference>
<dbReference type="InterPro" id="IPR051393">
    <property type="entry name" value="ABC_transporter_permease"/>
</dbReference>
<keyword evidence="3" id="KW-1003">Cell membrane</keyword>
<dbReference type="STRING" id="180332.GCA_000797495_01615"/>
<dbReference type="InterPro" id="IPR000515">
    <property type="entry name" value="MetI-like"/>
</dbReference>
<comment type="similarity">
    <text evidence="7">Belongs to the binding-protein-dependent transport system permease family.</text>
</comment>
<gene>
    <name evidence="9" type="primary">lacF_29</name>
    <name evidence="9" type="ORF">DSM106044_03556</name>
</gene>
<feature type="transmembrane region" description="Helical" evidence="7">
    <location>
        <begin position="234"/>
        <end position="254"/>
    </location>
</feature>
<comment type="subcellular location">
    <subcellularLocation>
        <location evidence="1 7">Cell membrane</location>
        <topology evidence="1 7">Multi-pass membrane protein</topology>
    </subcellularLocation>
</comment>